<name>A0A6A5Z0Y8_9PLEO</name>
<feature type="chain" id="PRO_5025330849" description="M6 metalloprotease" evidence="2">
    <location>
        <begin position="21"/>
        <end position="509"/>
    </location>
</feature>
<keyword evidence="2" id="KW-0732">Signal</keyword>
<proteinExistence type="predicted"/>
<dbReference type="PANTHER" id="PTHR41775">
    <property type="entry name" value="SECRETED PROTEIN-RELATED"/>
    <property type="match status" value="1"/>
</dbReference>
<evidence type="ECO:0000313" key="3">
    <source>
        <dbReference type="EMBL" id="KAF2112517.1"/>
    </source>
</evidence>
<feature type="signal peptide" evidence="2">
    <location>
        <begin position="1"/>
        <end position="20"/>
    </location>
</feature>
<reference evidence="3" key="1">
    <citation type="journal article" date="2020" name="Stud. Mycol.">
        <title>101 Dothideomycetes genomes: a test case for predicting lifestyles and emergence of pathogens.</title>
        <authorList>
            <person name="Haridas S."/>
            <person name="Albert R."/>
            <person name="Binder M."/>
            <person name="Bloem J."/>
            <person name="Labutti K."/>
            <person name="Salamov A."/>
            <person name="Andreopoulos B."/>
            <person name="Baker S."/>
            <person name="Barry K."/>
            <person name="Bills G."/>
            <person name="Bluhm B."/>
            <person name="Cannon C."/>
            <person name="Castanera R."/>
            <person name="Culley D."/>
            <person name="Daum C."/>
            <person name="Ezra D."/>
            <person name="Gonzalez J."/>
            <person name="Henrissat B."/>
            <person name="Kuo A."/>
            <person name="Liang C."/>
            <person name="Lipzen A."/>
            <person name="Lutzoni F."/>
            <person name="Magnuson J."/>
            <person name="Mondo S."/>
            <person name="Nolan M."/>
            <person name="Ohm R."/>
            <person name="Pangilinan J."/>
            <person name="Park H.-J."/>
            <person name="Ramirez L."/>
            <person name="Alfaro M."/>
            <person name="Sun H."/>
            <person name="Tritt A."/>
            <person name="Yoshinaga Y."/>
            <person name="Zwiers L.-H."/>
            <person name="Turgeon B."/>
            <person name="Goodwin S."/>
            <person name="Spatafora J."/>
            <person name="Crous P."/>
            <person name="Grigoriev I."/>
        </authorList>
    </citation>
    <scope>NUCLEOTIDE SEQUENCE</scope>
    <source>
        <strain evidence="3">CBS 627.86</strain>
    </source>
</reference>
<evidence type="ECO:0008006" key="5">
    <source>
        <dbReference type="Google" id="ProtNLM"/>
    </source>
</evidence>
<feature type="compositionally biased region" description="Low complexity" evidence="1">
    <location>
        <begin position="132"/>
        <end position="148"/>
    </location>
</feature>
<dbReference type="PANTHER" id="PTHR41775:SF1">
    <property type="entry name" value="PEPTIDASE M6-LIKE DOMAIN-CONTAINING PROTEIN"/>
    <property type="match status" value="1"/>
</dbReference>
<sequence length="509" mass="54872">MRPSWIPPVLTFALLSPVLALPHGGGDFCQRPPPSTVTVTSTTTLVPGYVKPTGPHQNDNPHQHDVPVYTRTGPDQHGVPTYTPASYSSTYTSESNYPTLPPYPVYNSTAVGPTGTAGPTEVPWPPVKTETSSVIPEPSSSSIEPVPSASCRPSAQYFDRVDKAPSVGTLRAAFLFVDFPDFPATTTVQDLFADYTTAPSALYKTMSYGKLTLEPVLIGDKFHRMPLNSADYNMSRGFSTEEHLKYINDGLTAVGDSASFENIDILYVLPPPEASTVTTSAATASNVTTPDNFVISNSITFGQDLYNTWGYKTLNHETGHTLGLPDLYPYDGRPTTTFAGGFDLMGLVAAQSPDFLAWHKWYLGWIEDSQVDCVIDAGSTTHRISPIEIASDTTKAIAIPLNETAYIFAEVRSKNGIDDEACGTGLLLYIADPAVERKSEPEGADLGSIRVIDTKPKSVGCGKTNDDSGVLNDAPLLLGESWDTELGIIVTVKEVDGDDYVVEVEKLSR</sequence>
<dbReference type="AlphaFoldDB" id="A0A6A5Z0Y8"/>
<evidence type="ECO:0000313" key="4">
    <source>
        <dbReference type="Proteomes" id="UP000799770"/>
    </source>
</evidence>
<evidence type="ECO:0000256" key="1">
    <source>
        <dbReference type="SAM" id="MobiDB-lite"/>
    </source>
</evidence>
<accession>A0A6A5Z0Y8</accession>
<dbReference type="OrthoDB" id="3941110at2759"/>
<evidence type="ECO:0000256" key="2">
    <source>
        <dbReference type="SAM" id="SignalP"/>
    </source>
</evidence>
<keyword evidence="4" id="KW-1185">Reference proteome</keyword>
<gene>
    <name evidence="3" type="ORF">BDV96DRAFT_579842</name>
</gene>
<dbReference type="SUPFAM" id="SSF55486">
    <property type="entry name" value="Metalloproteases ('zincins'), catalytic domain"/>
    <property type="match status" value="1"/>
</dbReference>
<dbReference type="EMBL" id="ML977330">
    <property type="protein sequence ID" value="KAF2112517.1"/>
    <property type="molecule type" value="Genomic_DNA"/>
</dbReference>
<protein>
    <recommendedName>
        <fullName evidence="5">M6 metalloprotease</fullName>
    </recommendedName>
</protein>
<feature type="region of interest" description="Disordered" evidence="1">
    <location>
        <begin position="116"/>
        <end position="149"/>
    </location>
</feature>
<organism evidence="3 4">
    <name type="scientific">Lophiotrema nucula</name>
    <dbReference type="NCBI Taxonomy" id="690887"/>
    <lineage>
        <taxon>Eukaryota</taxon>
        <taxon>Fungi</taxon>
        <taxon>Dikarya</taxon>
        <taxon>Ascomycota</taxon>
        <taxon>Pezizomycotina</taxon>
        <taxon>Dothideomycetes</taxon>
        <taxon>Pleosporomycetidae</taxon>
        <taxon>Pleosporales</taxon>
        <taxon>Lophiotremataceae</taxon>
        <taxon>Lophiotrema</taxon>
    </lineage>
</organism>
<dbReference type="Proteomes" id="UP000799770">
    <property type="component" value="Unassembled WGS sequence"/>
</dbReference>